<accession>A0A7W3JGC5</accession>
<protein>
    <submittedName>
        <fullName evidence="3 4">Phosphoribosyltransferase</fullName>
    </submittedName>
</protein>
<dbReference type="EMBL" id="JACGWW010000001">
    <property type="protein sequence ID" value="MBA8812328.1"/>
    <property type="molecule type" value="Genomic_DNA"/>
</dbReference>
<dbReference type="PANTHER" id="PTHR47505">
    <property type="entry name" value="DNA UTILIZATION PROTEIN YHGH"/>
    <property type="match status" value="1"/>
</dbReference>
<gene>
    <name evidence="4" type="ORF">FB463_000552</name>
    <name evidence="3" type="ORF">FFA01_21960</name>
</gene>
<dbReference type="InterPro" id="IPR000836">
    <property type="entry name" value="PRTase_dom"/>
</dbReference>
<dbReference type="Proteomes" id="UP000321154">
    <property type="component" value="Unassembled WGS sequence"/>
</dbReference>
<organism evidence="4 6">
    <name type="scientific">Frigoribacterium faeni</name>
    <dbReference type="NCBI Taxonomy" id="145483"/>
    <lineage>
        <taxon>Bacteria</taxon>
        <taxon>Bacillati</taxon>
        <taxon>Actinomycetota</taxon>
        <taxon>Actinomycetes</taxon>
        <taxon>Micrococcales</taxon>
        <taxon>Microbacteriaceae</taxon>
        <taxon>Frigoribacterium</taxon>
    </lineage>
</organism>
<dbReference type="PANTHER" id="PTHR47505:SF1">
    <property type="entry name" value="DNA UTILIZATION PROTEIN YHGH"/>
    <property type="match status" value="1"/>
</dbReference>
<keyword evidence="5" id="KW-1185">Reference proteome</keyword>
<name>A0A7W3JGC5_9MICO</name>
<dbReference type="InterPro" id="IPR051910">
    <property type="entry name" value="ComF/GntX_DNA_util-trans"/>
</dbReference>
<reference evidence="3 5" key="1">
    <citation type="submission" date="2019-07" db="EMBL/GenBank/DDBJ databases">
        <title>Whole genome shotgun sequence of Frigoribacterium faeni NBRC 103066.</title>
        <authorList>
            <person name="Hosoyama A."/>
            <person name="Uohara A."/>
            <person name="Ohji S."/>
            <person name="Ichikawa N."/>
        </authorList>
    </citation>
    <scope>NUCLEOTIDE SEQUENCE [LARGE SCALE GENOMIC DNA]</scope>
    <source>
        <strain evidence="3 5">NBRC 103066</strain>
    </source>
</reference>
<evidence type="ECO:0000313" key="3">
    <source>
        <dbReference type="EMBL" id="GEK83887.1"/>
    </source>
</evidence>
<proteinExistence type="inferred from homology"/>
<dbReference type="AlphaFoldDB" id="A0A7W3JGC5"/>
<sequence length="215" mass="22826">MSCRSVLREALSVVSPIACAGCGRPDVELCVDCRRRLVPTVGTRDLTSGLTVAWGLEYRFEVRRVVVAFKQQGRLRLGPRLAPALRAALAEVDAPGTGASLVVPVPASASGLRRRGYDPMGILLRDAGLGPDPRLLVSVGGGGPQKRLDRVQRQRERQGTLRCRADLTGRRVVIVDDVVTTGSTLLEAQRALTERGAHVLGAACVASTPSTGSQI</sequence>
<keyword evidence="4" id="KW-0808">Transferase</keyword>
<evidence type="ECO:0000256" key="1">
    <source>
        <dbReference type="ARBA" id="ARBA00008007"/>
    </source>
</evidence>
<dbReference type="EMBL" id="BJUV01000022">
    <property type="protein sequence ID" value="GEK83887.1"/>
    <property type="molecule type" value="Genomic_DNA"/>
</dbReference>
<dbReference type="GO" id="GO:0016757">
    <property type="term" value="F:glycosyltransferase activity"/>
    <property type="evidence" value="ECO:0007669"/>
    <property type="project" value="UniProtKB-KW"/>
</dbReference>
<evidence type="ECO:0000259" key="2">
    <source>
        <dbReference type="Pfam" id="PF00156"/>
    </source>
</evidence>
<reference evidence="4 6" key="2">
    <citation type="submission" date="2020-07" db="EMBL/GenBank/DDBJ databases">
        <title>Sequencing the genomes of 1000 actinobacteria strains.</title>
        <authorList>
            <person name="Klenk H.-P."/>
        </authorList>
    </citation>
    <scope>NUCLEOTIDE SEQUENCE [LARGE SCALE GENOMIC DNA]</scope>
    <source>
        <strain evidence="4 6">DSM 10309</strain>
    </source>
</reference>
<feature type="domain" description="Phosphoribosyltransferase" evidence="2">
    <location>
        <begin position="162"/>
        <end position="211"/>
    </location>
</feature>
<dbReference type="InterPro" id="IPR029057">
    <property type="entry name" value="PRTase-like"/>
</dbReference>
<dbReference type="OrthoDB" id="5242900at2"/>
<dbReference type="Proteomes" id="UP000522688">
    <property type="component" value="Unassembled WGS sequence"/>
</dbReference>
<dbReference type="SUPFAM" id="SSF53271">
    <property type="entry name" value="PRTase-like"/>
    <property type="match status" value="1"/>
</dbReference>
<dbReference type="Gene3D" id="3.40.50.2020">
    <property type="match status" value="1"/>
</dbReference>
<evidence type="ECO:0000313" key="5">
    <source>
        <dbReference type="Proteomes" id="UP000321154"/>
    </source>
</evidence>
<evidence type="ECO:0000313" key="6">
    <source>
        <dbReference type="Proteomes" id="UP000522688"/>
    </source>
</evidence>
<comment type="similarity">
    <text evidence="1">Belongs to the ComF/GntX family.</text>
</comment>
<keyword evidence="4" id="KW-0328">Glycosyltransferase</keyword>
<evidence type="ECO:0000313" key="4">
    <source>
        <dbReference type="EMBL" id="MBA8812328.1"/>
    </source>
</evidence>
<dbReference type="RefSeq" id="WP_146856053.1">
    <property type="nucleotide sequence ID" value="NZ_BAAAHR010000002.1"/>
</dbReference>
<comment type="caution">
    <text evidence="4">The sequence shown here is derived from an EMBL/GenBank/DDBJ whole genome shotgun (WGS) entry which is preliminary data.</text>
</comment>
<dbReference type="Pfam" id="PF00156">
    <property type="entry name" value="Pribosyltran"/>
    <property type="match status" value="1"/>
</dbReference>